<accession>M5J5B9</accession>
<keyword evidence="2" id="KW-1185">Reference proteome</keyword>
<dbReference type="Proteomes" id="UP000011912">
    <property type="component" value="Unassembled WGS sequence"/>
</dbReference>
<reference evidence="1 2" key="1">
    <citation type="journal article" date="2013" name="Genome Announc.">
        <title>Genome Sequence of Lactobacillus saerimneri 30a (Formerly Lactobacillus sp. Strain 30a), a Reference Lactic Acid Bacterium Strain Producing Biogenic Amines.</title>
        <authorList>
            <person name="Romano A."/>
            <person name="Trip H."/>
            <person name="Campbell-Sills H."/>
            <person name="Bouchez O."/>
            <person name="Sherman D."/>
            <person name="Lolkema J.S."/>
            <person name="Lucas P.M."/>
        </authorList>
    </citation>
    <scope>NUCLEOTIDE SEQUENCE [LARGE SCALE GENOMIC DNA]</scope>
    <source>
        <strain evidence="1 2">30a</strain>
    </source>
</reference>
<organism evidence="1 2">
    <name type="scientific">Ligilactobacillus saerimneri 30a</name>
    <dbReference type="NCBI Taxonomy" id="1227363"/>
    <lineage>
        <taxon>Bacteria</taxon>
        <taxon>Bacillati</taxon>
        <taxon>Bacillota</taxon>
        <taxon>Bacilli</taxon>
        <taxon>Lactobacillales</taxon>
        <taxon>Lactobacillaceae</taxon>
        <taxon>Ligilactobacillus</taxon>
    </lineage>
</organism>
<name>M5J5B9_9LACO</name>
<gene>
    <name evidence="1" type="ORF">D271_02709</name>
</gene>
<comment type="caution">
    <text evidence="1">The sequence shown here is derived from an EMBL/GenBank/DDBJ whole genome shotgun (WGS) entry which is preliminary data.</text>
</comment>
<evidence type="ECO:0000313" key="1">
    <source>
        <dbReference type="EMBL" id="EKW99301.1"/>
    </source>
</evidence>
<dbReference type="RefSeq" id="WP_009552598.1">
    <property type="nucleotide sequence ID" value="NZ_ANAG01000008.1"/>
</dbReference>
<evidence type="ECO:0000313" key="2">
    <source>
        <dbReference type="Proteomes" id="UP000011912"/>
    </source>
</evidence>
<protein>
    <submittedName>
        <fullName evidence="1">Uncharacterized protein</fullName>
    </submittedName>
</protein>
<proteinExistence type="predicted"/>
<dbReference type="STRING" id="1227363.D271_02709"/>
<dbReference type="EMBL" id="ANAG01000008">
    <property type="protein sequence ID" value="EKW99301.1"/>
    <property type="molecule type" value="Genomic_DNA"/>
</dbReference>
<dbReference type="AlphaFoldDB" id="M5J5B9"/>
<sequence>MRISFKPFLVLLSLICGIGLVLSLPPTTVTKAADITPISGSTVTWPTTAFATWTEGYREAGITTRNKYGIMLNDNTPIAEYRDGNDIHVNYNILAHISWNKSSATRYYVVTETNGQISGQELDSGKVTRSKVQDFSRTALWNVNFNLGNIKADRIQLCIFDNDSSYGFWKTNGVADDGTYPYVMSTPILGWNSVQHDTLGQLSGHYYAGQSISYEITAPRLQTNFESFFSTDALNNAIDGPQVSQKVVANALQTKYILKTDPSVLSTAMTGITNTSGDQFGIPMQFEYPLPSAPQAITLQYGGLKAMISTQDTLANKSLNTADYFDPAMLKLITQNLGTNLTYHWYYTTGKEFKDVASDFGSNKATGTLGADWMTLAANDRFVQYLAQQENTGNKVYLQLRVYSGDSLVTVSNPAQIQLQIPVLKVPAVIDFGSIAATTIYNGGSSSSQTAATDTVSAYIPNASTANWQLTAAITTTATSHRITTLNGHLEIMGQVLSTTPSTVANFTQGNGATGEFTHALNAKVLWDGYHNSLDTTSNYQENITWNLTPQTNVAASQ</sequence>
<dbReference type="PATRIC" id="fig|1227363.6.peg.528"/>